<dbReference type="EMBL" id="AQPN01000098">
    <property type="protein sequence ID" value="EOR94103.1"/>
    <property type="molecule type" value="Genomic_DNA"/>
</dbReference>
<sequence>MPCRSTSGFFICLFSLAAFSTQAQTLSLKDAVELALRNYGTLKAKSNYALASKETILQARRDYLPNFTLSAQQDYGTINGQNGPLYGLGGLSASPSGPALSKQNWHAAFGALYLANINWDVFTFGRTRGRVKVAKATYERDRRDLEQEMFQHEVRVSSAYLNLLAAQRLSRSQEKNLERSGTFLNTALVRAKNGLIAGVDTSLANAEVSSARIALMNAKNFEQTQANELGVLMGVTATSFVLDTLSVTRIPHLFPTDSVVPTQHPALLYYQNSVEVSKEQTNQYRRLYYPSFSLFGVMQGRGSGFEYDYPLDQSLYSGRYLDGINPVRGNYLIGAGLTWNLTTLLRNHPQVKSQHYITEGLKNEYDMVDQQLESQLALAEERIKNAMANYREAPVQVKAASDAYLQKSTLYKNGLTTLVDLTQAIYALNRAETDRDIAYNNVWQALLLKCAALGDYDLFINEF</sequence>
<protein>
    <submittedName>
        <fullName evidence="9">Outer membrane protein-like protein</fullName>
    </submittedName>
</protein>
<dbReference type="GO" id="GO:0009279">
    <property type="term" value="C:cell outer membrane"/>
    <property type="evidence" value="ECO:0007669"/>
    <property type="project" value="UniProtKB-SubCell"/>
</dbReference>
<keyword evidence="3" id="KW-0813">Transport</keyword>
<evidence type="ECO:0000313" key="10">
    <source>
        <dbReference type="Proteomes" id="UP000014174"/>
    </source>
</evidence>
<dbReference type="OrthoDB" id="654853at2"/>
<feature type="chain" id="PRO_5004481928" evidence="8">
    <location>
        <begin position="24"/>
        <end position="463"/>
    </location>
</feature>
<dbReference type="InterPro" id="IPR003423">
    <property type="entry name" value="OMP_efflux"/>
</dbReference>
<dbReference type="GO" id="GO:0015288">
    <property type="term" value="F:porin activity"/>
    <property type="evidence" value="ECO:0007669"/>
    <property type="project" value="TreeGrafter"/>
</dbReference>
<feature type="signal peptide" evidence="8">
    <location>
        <begin position="1"/>
        <end position="23"/>
    </location>
</feature>
<dbReference type="SUPFAM" id="SSF56954">
    <property type="entry name" value="Outer membrane efflux proteins (OEP)"/>
    <property type="match status" value="1"/>
</dbReference>
<evidence type="ECO:0000313" key="9">
    <source>
        <dbReference type="EMBL" id="EOR94103.1"/>
    </source>
</evidence>
<evidence type="ECO:0000256" key="5">
    <source>
        <dbReference type="ARBA" id="ARBA00022692"/>
    </source>
</evidence>
<dbReference type="GO" id="GO:0015562">
    <property type="term" value="F:efflux transmembrane transporter activity"/>
    <property type="evidence" value="ECO:0007669"/>
    <property type="project" value="InterPro"/>
</dbReference>
<evidence type="ECO:0000256" key="7">
    <source>
        <dbReference type="ARBA" id="ARBA00023237"/>
    </source>
</evidence>
<evidence type="ECO:0000256" key="3">
    <source>
        <dbReference type="ARBA" id="ARBA00022448"/>
    </source>
</evidence>
<evidence type="ECO:0000256" key="4">
    <source>
        <dbReference type="ARBA" id="ARBA00022452"/>
    </source>
</evidence>
<reference evidence="9 10" key="1">
    <citation type="journal article" date="2013" name="Genome Announc.">
        <title>Draft Genome Sequence of Arcticibacter svalbardensis Strain MN12-7T, a Member of the Family Sphingobacteriaceae Isolated from an Arctic Soil Sample.</title>
        <authorList>
            <person name="Shivaji S."/>
            <person name="Ara S."/>
            <person name="Prasad S."/>
            <person name="Manasa B.P."/>
            <person name="Begum Z."/>
            <person name="Singh A."/>
            <person name="Kumar Pinnaka A."/>
        </authorList>
    </citation>
    <scope>NUCLEOTIDE SEQUENCE [LARGE SCALE GENOMIC DNA]</scope>
    <source>
        <strain evidence="9 10">MN12-7</strain>
    </source>
</reference>
<evidence type="ECO:0000256" key="1">
    <source>
        <dbReference type="ARBA" id="ARBA00004442"/>
    </source>
</evidence>
<accession>R9GQX7</accession>
<organism evidence="9 10">
    <name type="scientific">Arcticibacter svalbardensis MN12-7</name>
    <dbReference type="NCBI Taxonomy" id="1150600"/>
    <lineage>
        <taxon>Bacteria</taxon>
        <taxon>Pseudomonadati</taxon>
        <taxon>Bacteroidota</taxon>
        <taxon>Sphingobacteriia</taxon>
        <taxon>Sphingobacteriales</taxon>
        <taxon>Sphingobacteriaceae</taxon>
        <taxon>Arcticibacter</taxon>
    </lineage>
</organism>
<dbReference type="RefSeq" id="WP_016195947.1">
    <property type="nucleotide sequence ID" value="NZ_AQPN01000098.1"/>
</dbReference>
<keyword evidence="8" id="KW-0732">Signal</keyword>
<dbReference type="Proteomes" id="UP000014174">
    <property type="component" value="Unassembled WGS sequence"/>
</dbReference>
<comment type="similarity">
    <text evidence="2">Belongs to the outer membrane factor (OMF) (TC 1.B.17) family.</text>
</comment>
<evidence type="ECO:0000256" key="8">
    <source>
        <dbReference type="SAM" id="SignalP"/>
    </source>
</evidence>
<dbReference type="Gene3D" id="1.20.1600.10">
    <property type="entry name" value="Outer membrane efflux proteins (OEP)"/>
    <property type="match status" value="1"/>
</dbReference>
<keyword evidence="4" id="KW-1134">Transmembrane beta strand</keyword>
<dbReference type="AlphaFoldDB" id="R9GQX7"/>
<dbReference type="Pfam" id="PF02321">
    <property type="entry name" value="OEP"/>
    <property type="match status" value="1"/>
</dbReference>
<comment type="subcellular location">
    <subcellularLocation>
        <location evidence="1">Cell outer membrane</location>
    </subcellularLocation>
</comment>
<gene>
    <name evidence="9" type="ORF">ADIARSV_2716</name>
</gene>
<name>R9GQX7_9SPHI</name>
<keyword evidence="10" id="KW-1185">Reference proteome</keyword>
<dbReference type="GO" id="GO:1990281">
    <property type="term" value="C:efflux pump complex"/>
    <property type="evidence" value="ECO:0007669"/>
    <property type="project" value="TreeGrafter"/>
</dbReference>
<dbReference type="STRING" id="1150600.ADIARSV_2716"/>
<dbReference type="PANTHER" id="PTHR30026:SF20">
    <property type="entry name" value="OUTER MEMBRANE PROTEIN TOLC"/>
    <property type="match status" value="1"/>
</dbReference>
<keyword evidence="6" id="KW-0472">Membrane</keyword>
<dbReference type="PANTHER" id="PTHR30026">
    <property type="entry name" value="OUTER MEMBRANE PROTEIN TOLC"/>
    <property type="match status" value="1"/>
</dbReference>
<dbReference type="eggNOG" id="COG1538">
    <property type="taxonomic scope" value="Bacteria"/>
</dbReference>
<comment type="caution">
    <text evidence="9">The sequence shown here is derived from an EMBL/GenBank/DDBJ whole genome shotgun (WGS) entry which is preliminary data.</text>
</comment>
<evidence type="ECO:0000256" key="2">
    <source>
        <dbReference type="ARBA" id="ARBA00007613"/>
    </source>
</evidence>
<evidence type="ECO:0000256" key="6">
    <source>
        <dbReference type="ARBA" id="ARBA00023136"/>
    </source>
</evidence>
<dbReference type="PATRIC" id="fig|1150600.3.peg.2689"/>
<dbReference type="InterPro" id="IPR051906">
    <property type="entry name" value="TolC-like"/>
</dbReference>
<keyword evidence="5" id="KW-0812">Transmembrane</keyword>
<keyword evidence="7" id="KW-0998">Cell outer membrane</keyword>
<proteinExistence type="inferred from homology"/>